<proteinExistence type="predicted"/>
<organism evidence="1 2">
    <name type="scientific">Coniosporium uncinatum</name>
    <dbReference type="NCBI Taxonomy" id="93489"/>
    <lineage>
        <taxon>Eukaryota</taxon>
        <taxon>Fungi</taxon>
        <taxon>Dikarya</taxon>
        <taxon>Ascomycota</taxon>
        <taxon>Pezizomycotina</taxon>
        <taxon>Dothideomycetes</taxon>
        <taxon>Dothideomycetes incertae sedis</taxon>
        <taxon>Coniosporium</taxon>
    </lineage>
</organism>
<sequence length="225" mass="24171">MPLIKTLSRSLRARDDDSASDPYSDELEVSSPSVLDTGEGGEEMDDESDDAASADGAEVDEEDVANDNVKDQLSKVSFGALAKAQDSLDLSSRKRKRGAEGSAASDAKLEALRERLREIQAGKKVAPDTKKVAPDSKKQKVPTKGSTLDSRKARTEEVYNDIRNTLLATQSERAPHKNNDDDNASSANDSSDASDPDSAAPTKSRTSKHAPTSLPSNRQVTRKRA</sequence>
<evidence type="ECO:0000313" key="2">
    <source>
        <dbReference type="Proteomes" id="UP001186974"/>
    </source>
</evidence>
<evidence type="ECO:0000313" key="1">
    <source>
        <dbReference type="EMBL" id="KAK3080558.1"/>
    </source>
</evidence>
<name>A0ACC3DUY1_9PEZI</name>
<dbReference type="Proteomes" id="UP001186974">
    <property type="component" value="Unassembled WGS sequence"/>
</dbReference>
<keyword evidence="2" id="KW-1185">Reference proteome</keyword>
<comment type="caution">
    <text evidence="1">The sequence shown here is derived from an EMBL/GenBank/DDBJ whole genome shotgun (WGS) entry which is preliminary data.</text>
</comment>
<dbReference type="EMBL" id="JAWDJW010000508">
    <property type="protein sequence ID" value="KAK3080558.1"/>
    <property type="molecule type" value="Genomic_DNA"/>
</dbReference>
<protein>
    <submittedName>
        <fullName evidence="1">Uncharacterized protein</fullName>
    </submittedName>
</protein>
<feature type="non-terminal residue" evidence="1">
    <location>
        <position position="225"/>
    </location>
</feature>
<reference evidence="1" key="1">
    <citation type="submission" date="2024-09" db="EMBL/GenBank/DDBJ databases">
        <title>Black Yeasts Isolated from many extreme environments.</title>
        <authorList>
            <person name="Coleine C."/>
            <person name="Stajich J.E."/>
            <person name="Selbmann L."/>
        </authorList>
    </citation>
    <scope>NUCLEOTIDE SEQUENCE</scope>
    <source>
        <strain evidence="1">CCFEE 5737</strain>
    </source>
</reference>
<accession>A0ACC3DUY1</accession>
<gene>
    <name evidence="1" type="ORF">LTS18_000278</name>
</gene>